<reference evidence="5" key="1">
    <citation type="submission" date="2018-03" db="EMBL/GenBank/DDBJ databases">
        <authorList>
            <person name="Guldener U."/>
        </authorList>
    </citation>
    <scope>NUCLEOTIDE SEQUENCE</scope>
</reference>
<proteinExistence type="predicted"/>
<dbReference type="Pfam" id="PF23317">
    <property type="entry name" value="YVC1_C"/>
    <property type="match status" value="1"/>
</dbReference>
<feature type="domain" description="Calcium channel YVC1-like C-terminal transmembrane" evidence="4">
    <location>
        <begin position="293"/>
        <end position="584"/>
    </location>
</feature>
<feature type="compositionally biased region" description="Basic residues" evidence="2">
    <location>
        <begin position="1"/>
        <end position="11"/>
    </location>
</feature>
<keyword evidence="1" id="KW-0175">Coiled coil</keyword>
<evidence type="ECO:0000313" key="5">
    <source>
        <dbReference type="EMBL" id="SPN99870.1"/>
    </source>
</evidence>
<keyword evidence="3" id="KW-0812">Transmembrane</keyword>
<accession>A0AAE8MTI5</accession>
<keyword evidence="3" id="KW-0472">Membrane</keyword>
<feature type="transmembrane region" description="Helical" evidence="3">
    <location>
        <begin position="317"/>
        <end position="334"/>
    </location>
</feature>
<dbReference type="InterPro" id="IPR052971">
    <property type="entry name" value="TRP_calcium_channel"/>
</dbReference>
<name>A0AAE8MTI5_9PEZI</name>
<dbReference type="EMBL" id="ONZQ02000003">
    <property type="protein sequence ID" value="SPN99870.1"/>
    <property type="molecule type" value="Genomic_DNA"/>
</dbReference>
<evidence type="ECO:0000313" key="6">
    <source>
        <dbReference type="Proteomes" id="UP001187682"/>
    </source>
</evidence>
<feature type="coiled-coil region" evidence="1">
    <location>
        <begin position="641"/>
        <end position="668"/>
    </location>
</feature>
<feature type="transmembrane region" description="Helical" evidence="3">
    <location>
        <begin position="480"/>
        <end position="504"/>
    </location>
</feature>
<feature type="compositionally biased region" description="Low complexity" evidence="2">
    <location>
        <begin position="616"/>
        <end position="627"/>
    </location>
</feature>
<feature type="region of interest" description="Disordered" evidence="2">
    <location>
        <begin position="612"/>
        <end position="632"/>
    </location>
</feature>
<keyword evidence="3" id="KW-1133">Transmembrane helix</keyword>
<comment type="caution">
    <text evidence="5">The sequence shown here is derived from an EMBL/GenBank/DDBJ whole genome shotgun (WGS) entry which is preliminary data.</text>
</comment>
<dbReference type="AlphaFoldDB" id="A0AAE8MTI5"/>
<evidence type="ECO:0000256" key="3">
    <source>
        <dbReference type="SAM" id="Phobius"/>
    </source>
</evidence>
<dbReference type="InterPro" id="IPR056336">
    <property type="entry name" value="YVC1_C"/>
</dbReference>
<protein>
    <recommendedName>
        <fullName evidence="4">Calcium channel YVC1-like C-terminal transmembrane domain-containing protein</fullName>
    </recommendedName>
</protein>
<dbReference type="PANTHER" id="PTHR35859">
    <property type="entry name" value="NONSELECTIVE CATION CHANNEL PROTEIN"/>
    <property type="match status" value="1"/>
</dbReference>
<keyword evidence="6" id="KW-1185">Reference proteome</keyword>
<feature type="compositionally biased region" description="Polar residues" evidence="2">
    <location>
        <begin position="165"/>
        <end position="178"/>
    </location>
</feature>
<evidence type="ECO:0000256" key="2">
    <source>
        <dbReference type="SAM" id="MobiDB-lite"/>
    </source>
</evidence>
<evidence type="ECO:0000256" key="1">
    <source>
        <dbReference type="SAM" id="Coils"/>
    </source>
</evidence>
<gene>
    <name evidence="5" type="ORF">DNG_02722</name>
</gene>
<evidence type="ECO:0000259" key="4">
    <source>
        <dbReference type="Pfam" id="PF23317"/>
    </source>
</evidence>
<feature type="transmembrane region" description="Helical" evidence="3">
    <location>
        <begin position="422"/>
        <end position="441"/>
    </location>
</feature>
<dbReference type="PANTHER" id="PTHR35859:SF5">
    <property type="entry name" value="ION TRANSPORT DOMAIN-CONTAINING PROTEIN"/>
    <property type="match status" value="1"/>
</dbReference>
<feature type="transmembrane region" description="Helical" evidence="3">
    <location>
        <begin position="346"/>
        <end position="370"/>
    </location>
</feature>
<dbReference type="Proteomes" id="UP001187682">
    <property type="component" value="Unassembled WGS sequence"/>
</dbReference>
<organism evidence="5 6">
    <name type="scientific">Cephalotrichum gorgonifer</name>
    <dbReference type="NCBI Taxonomy" id="2041049"/>
    <lineage>
        <taxon>Eukaryota</taxon>
        <taxon>Fungi</taxon>
        <taxon>Dikarya</taxon>
        <taxon>Ascomycota</taxon>
        <taxon>Pezizomycotina</taxon>
        <taxon>Sordariomycetes</taxon>
        <taxon>Hypocreomycetidae</taxon>
        <taxon>Microascales</taxon>
        <taxon>Microascaceae</taxon>
        <taxon>Cephalotrichum</taxon>
    </lineage>
</organism>
<feature type="region of interest" description="Disordered" evidence="2">
    <location>
        <begin position="1"/>
        <end position="30"/>
    </location>
</feature>
<feature type="region of interest" description="Disordered" evidence="2">
    <location>
        <begin position="142"/>
        <end position="188"/>
    </location>
</feature>
<feature type="transmembrane region" description="Helical" evidence="3">
    <location>
        <begin position="287"/>
        <end position="305"/>
    </location>
</feature>
<sequence length="671" mass="75428">MPIRVKVKKLPSQRAHSPGPGGNAAPLPNIGEGDRFRDVIKKLSSFFSNAITTPSNFEQLRTADELRTLVDHLSLTCTNPAIVNALLALKWHYEADDKHRDISGPRSDACEIVAWRFLSRLSEREAVDYCLYEIPELDEPEAQAAVPETIHEDSSEHSPLLSRGGSVSNGSYRRSSGPQRHKSVKRSQLLQSLSRLTASFHSEESEDEEDDPTTPFRGLNALEIAAISNAKKFLGQAIVQKIITAIWNGDIVFWERLDIQATKKHRYYNPNTFDPFARLRVPKYLKAWEVFFFMVFMALYYTVLIEQNPTTITRAEYVLYVWLAAFLYDELAAWNDAGSVFYTSDVWNVFDMIMITIGIIFAALRVIGIYTGNQDVIQVAFDILALEALFMVPRICSFLSLSPYWGTLIPCFKEMGKDFIKFMVLIVIIYLGFLTTFSLVGRDSFTFSSMTMILTKIFFGSSGVGIEIMDDIDRVFGPPLMLLFICLSSFLLSGSLTGMLSYSFSRVITQAREEYLYVYSVYVLEASTSNRLTHFLPPVNLIALVVFRPLRFFVHSENKFRAGRIVLLRITHAPIVGVIMMYESIRRKAGHEEFAGFGGPKLDSHVARKALPPVRSESSATATASAAEEGEEVEVDGTVALGQMEARLAEMSEKIEQLTSVILAMQQEKQG</sequence>